<dbReference type="InterPro" id="IPR003838">
    <property type="entry name" value="ABC3_permease_C"/>
</dbReference>
<evidence type="ECO:0000256" key="2">
    <source>
        <dbReference type="ARBA" id="ARBA00022475"/>
    </source>
</evidence>
<evidence type="ECO:0000259" key="8">
    <source>
        <dbReference type="Pfam" id="PF02687"/>
    </source>
</evidence>
<keyword evidence="2" id="KW-1003">Cell membrane</keyword>
<dbReference type="Proteomes" id="UP000603234">
    <property type="component" value="Unassembled WGS sequence"/>
</dbReference>
<evidence type="ECO:0000256" key="7">
    <source>
        <dbReference type="SAM" id="Phobius"/>
    </source>
</evidence>
<evidence type="ECO:0000256" key="4">
    <source>
        <dbReference type="ARBA" id="ARBA00022989"/>
    </source>
</evidence>
<comment type="subcellular location">
    <subcellularLocation>
        <location evidence="1">Cell membrane</location>
        <topology evidence="1">Multi-pass membrane protein</topology>
    </subcellularLocation>
</comment>
<evidence type="ECO:0000313" key="11">
    <source>
        <dbReference type="Proteomes" id="UP000603234"/>
    </source>
</evidence>
<dbReference type="InterPro" id="IPR050250">
    <property type="entry name" value="Macrolide_Exporter_MacB"/>
</dbReference>
<feature type="transmembrane region" description="Helical" evidence="7">
    <location>
        <begin position="324"/>
        <end position="350"/>
    </location>
</feature>
<dbReference type="EMBL" id="WJBC01000022">
    <property type="protein sequence ID" value="MBC3805238.1"/>
    <property type="molecule type" value="Genomic_DNA"/>
</dbReference>
<comment type="caution">
    <text evidence="10">The sequence shown here is derived from an EMBL/GenBank/DDBJ whole genome shotgun (WGS) entry which is preliminary data.</text>
</comment>
<feature type="transmembrane region" description="Helical" evidence="7">
    <location>
        <begin position="20"/>
        <end position="44"/>
    </location>
</feature>
<organism evidence="10 11">
    <name type="scientific">Acetobacterium fimetarium</name>
    <dbReference type="NCBI Taxonomy" id="52691"/>
    <lineage>
        <taxon>Bacteria</taxon>
        <taxon>Bacillati</taxon>
        <taxon>Bacillota</taxon>
        <taxon>Clostridia</taxon>
        <taxon>Eubacteriales</taxon>
        <taxon>Eubacteriaceae</taxon>
        <taxon>Acetobacterium</taxon>
    </lineage>
</organism>
<comment type="similarity">
    <text evidence="6">Belongs to the ABC-4 integral membrane protein family.</text>
</comment>
<feature type="transmembrane region" description="Helical" evidence="7">
    <location>
        <begin position="268"/>
        <end position="292"/>
    </location>
</feature>
<evidence type="ECO:0000256" key="1">
    <source>
        <dbReference type="ARBA" id="ARBA00004651"/>
    </source>
</evidence>
<dbReference type="PANTHER" id="PTHR30572">
    <property type="entry name" value="MEMBRANE COMPONENT OF TRANSPORTER-RELATED"/>
    <property type="match status" value="1"/>
</dbReference>
<dbReference type="Pfam" id="PF12704">
    <property type="entry name" value="MacB_PCD"/>
    <property type="match status" value="1"/>
</dbReference>
<reference evidence="10 11" key="1">
    <citation type="journal article" date="2020" name="mSystems">
        <title>Defining Genomic and Predicted Metabolic Features of the Acetobacterium Genus.</title>
        <authorList>
            <person name="Ross D.E."/>
            <person name="Marshall C.W."/>
            <person name="Gulliver D."/>
            <person name="May H.D."/>
            <person name="Norman R.S."/>
        </authorList>
    </citation>
    <scope>NUCLEOTIDE SEQUENCE [LARGE SCALE GENOMIC DNA]</scope>
    <source>
        <strain evidence="10 11">DSM 8238</strain>
    </source>
</reference>
<protein>
    <submittedName>
        <fullName evidence="10">FtsX-like permease family protein</fullName>
    </submittedName>
</protein>
<keyword evidence="11" id="KW-1185">Reference proteome</keyword>
<keyword evidence="3 7" id="KW-0812">Transmembrane</keyword>
<keyword evidence="5 7" id="KW-0472">Membrane</keyword>
<feature type="domain" description="ABC3 transporter permease C-terminal" evidence="8">
    <location>
        <begin position="736"/>
        <end position="855"/>
    </location>
</feature>
<gene>
    <name evidence="10" type="ORF">GH808_12500</name>
</gene>
<feature type="transmembrane region" description="Helical" evidence="7">
    <location>
        <begin position="785"/>
        <end position="808"/>
    </location>
</feature>
<dbReference type="Pfam" id="PF02687">
    <property type="entry name" value="FtsX"/>
    <property type="match status" value="2"/>
</dbReference>
<evidence type="ECO:0000256" key="6">
    <source>
        <dbReference type="ARBA" id="ARBA00038076"/>
    </source>
</evidence>
<name>A0ABR6WXP8_9FIRM</name>
<dbReference type="RefSeq" id="WP_186843124.1">
    <property type="nucleotide sequence ID" value="NZ_WJBC01000022.1"/>
</dbReference>
<keyword evidence="4 7" id="KW-1133">Transmembrane helix</keyword>
<feature type="transmembrane region" description="Helical" evidence="7">
    <location>
        <begin position="726"/>
        <end position="750"/>
    </location>
</feature>
<proteinExistence type="inferred from homology"/>
<feature type="transmembrane region" description="Helical" evidence="7">
    <location>
        <begin position="448"/>
        <end position="466"/>
    </location>
</feature>
<evidence type="ECO:0000256" key="5">
    <source>
        <dbReference type="ARBA" id="ARBA00023136"/>
    </source>
</evidence>
<feature type="transmembrane region" description="Helical" evidence="7">
    <location>
        <begin position="828"/>
        <end position="847"/>
    </location>
</feature>
<accession>A0ABR6WXP8</accession>
<dbReference type="InterPro" id="IPR025857">
    <property type="entry name" value="MacB_PCD"/>
</dbReference>
<evidence type="ECO:0000259" key="9">
    <source>
        <dbReference type="Pfam" id="PF12704"/>
    </source>
</evidence>
<evidence type="ECO:0000256" key="3">
    <source>
        <dbReference type="ARBA" id="ARBA00022692"/>
    </source>
</evidence>
<feature type="transmembrane region" description="Helical" evidence="7">
    <location>
        <begin position="370"/>
        <end position="392"/>
    </location>
</feature>
<sequence length="864" mass="94036">MNIFNKITLQSMIKSRTRTIVTIIGVILSAAMITGVATFGVSLLNYLANGAAQKYGDWHVEFVDVPAAFVQERSHDEGVANTVTFENIGYARLDGGKNPDKPYLFIAGFSEEAFDTLAINLISGRLPENSSEILVSGSVAANGGVKLAVGDTLSLAVGNRISGNENLGQHDPYTAGGETLVPQDERIYTVVGIYQRPGFEEATAPGYTLITKAAAQEQADSFSLFVTLTNPRRVQAYASSTAGNKTYVLNDNVLRFMGLSDDNVFNNFLYAVGGILVAIIMIGSIFLIYNAFNISLNERTRQFGILSSVGATAKQLRNSVLFEGLCIGAVGIPIGVMVGIGSISLVISVVAGNFGNVMYSSVPLTLTVSIPVIVVAAAVSMVTILISAYIPARKAANTPVMESIRQTNEIKVESQAVKTSKLALRLYGLEGTLALKNFKRNKKGYRSIVLSLVLSVVLFISASAFVTDMKQAAERSVAFTTYDIGFATQDMDDSEMLSLYDKLKTADGVYESSYQTLMTYSCAAKASDLSNDYWVTAGSPAPDKTVNLPMDIQFLDDNTYLNMLSSLGLPVADYTGPNAKMIAVAKMPDRANQMAEVDQLRDLFARSAIDFTFAPATNGEPTTEPGKNVSLTFVEIVPPDTLPIPGNSGSEDLFFFRVMAPYSLKEQFEIPDPDSNMNVAVKGLTFRSTNPTQSTAEMETMIQGAGITADYNLYNTYKMLDESRNYIFIANVFAYTFIIMISLIAVANVFNTISTNIKLRRRELAMLRSVGMSDRDFQKMMNFECAFYGLRALLFGLPIAAITSWLIYKGMVLGGTDNIDFVFPWGSMAISVFSVLFVVFITMLYAISKIKKENIIDALRDDMT</sequence>
<feature type="domain" description="MacB-like periplasmic core" evidence="9">
    <location>
        <begin position="19"/>
        <end position="238"/>
    </location>
</feature>
<feature type="domain" description="ABC3 transporter permease C-terminal" evidence="8">
    <location>
        <begin position="275"/>
        <end position="399"/>
    </location>
</feature>
<evidence type="ECO:0000313" key="10">
    <source>
        <dbReference type="EMBL" id="MBC3805238.1"/>
    </source>
</evidence>
<dbReference type="PANTHER" id="PTHR30572:SF4">
    <property type="entry name" value="ABC TRANSPORTER PERMEASE YTRF"/>
    <property type="match status" value="1"/>
</dbReference>